<dbReference type="OrthoDB" id="9801735at2"/>
<accession>A0A1G7S8Z5</accession>
<protein>
    <submittedName>
        <fullName evidence="3">Acyl dehydratase</fullName>
    </submittedName>
</protein>
<reference evidence="4" key="1">
    <citation type="submission" date="2016-10" db="EMBL/GenBank/DDBJ databases">
        <authorList>
            <person name="Varghese N."/>
            <person name="Submissions S."/>
        </authorList>
    </citation>
    <scope>NUCLEOTIDE SEQUENCE [LARGE SCALE GENOMIC DNA]</scope>
    <source>
        <strain evidence="4">DSM 44526</strain>
    </source>
</reference>
<keyword evidence="4" id="KW-1185">Reference proteome</keyword>
<organism evidence="3 4">
    <name type="scientific">Klenkia brasiliensis</name>
    <dbReference type="NCBI Taxonomy" id="333142"/>
    <lineage>
        <taxon>Bacteria</taxon>
        <taxon>Bacillati</taxon>
        <taxon>Actinomycetota</taxon>
        <taxon>Actinomycetes</taxon>
        <taxon>Geodermatophilales</taxon>
        <taxon>Geodermatophilaceae</taxon>
        <taxon>Klenkia</taxon>
    </lineage>
</organism>
<comment type="similarity">
    <text evidence="1">Belongs to the enoyl-CoA hydratase/isomerase family.</text>
</comment>
<dbReference type="AlphaFoldDB" id="A0A1G7S8Z5"/>
<dbReference type="InterPro" id="IPR029069">
    <property type="entry name" value="HotDog_dom_sf"/>
</dbReference>
<dbReference type="SUPFAM" id="SSF54637">
    <property type="entry name" value="Thioesterase/thiol ester dehydrase-isomerase"/>
    <property type="match status" value="1"/>
</dbReference>
<evidence type="ECO:0000256" key="1">
    <source>
        <dbReference type="ARBA" id="ARBA00005254"/>
    </source>
</evidence>
<name>A0A1G7S8Z5_9ACTN</name>
<proteinExistence type="inferred from homology"/>
<dbReference type="RefSeq" id="WP_091062901.1">
    <property type="nucleotide sequence ID" value="NZ_FNCF01000003.1"/>
</dbReference>
<evidence type="ECO:0000313" key="4">
    <source>
        <dbReference type="Proteomes" id="UP000198863"/>
    </source>
</evidence>
<dbReference type="CDD" id="cd03450">
    <property type="entry name" value="NodN"/>
    <property type="match status" value="1"/>
</dbReference>
<dbReference type="InterPro" id="IPR002539">
    <property type="entry name" value="MaoC-like_dom"/>
</dbReference>
<sequence>MNVPAAPRSFTTVAGLRDAVGSPLGHSSWLQIDQARINAFAAATGDDQWIHVDPERAAAGPFGRTIAHGWLTASLLSGLAAEVYRVDGASMAVNYGSDKIRFLSPVPVDSRIRVIAELAAVVPVDDGCRITARLTAEIEGGDRPACVADIVTVWRGLA</sequence>
<dbReference type="Pfam" id="PF01575">
    <property type="entry name" value="MaoC_dehydratas"/>
    <property type="match status" value="1"/>
</dbReference>
<dbReference type="InterPro" id="IPR039375">
    <property type="entry name" value="NodN-like"/>
</dbReference>
<evidence type="ECO:0000313" key="3">
    <source>
        <dbReference type="EMBL" id="SDG19478.1"/>
    </source>
</evidence>
<dbReference type="Gene3D" id="3.10.129.10">
    <property type="entry name" value="Hotdog Thioesterase"/>
    <property type="match status" value="1"/>
</dbReference>
<dbReference type="PANTHER" id="PTHR42993:SF1">
    <property type="entry name" value="MAOC-LIKE DEHYDRATASE DOMAIN-CONTAINING PROTEIN"/>
    <property type="match status" value="1"/>
</dbReference>
<dbReference type="PANTHER" id="PTHR42993">
    <property type="entry name" value="MAOC-LIKE DEHYDRATASE DOMAIN-CONTAINING PROTEIN"/>
    <property type="match status" value="1"/>
</dbReference>
<feature type="domain" description="MaoC-like" evidence="2">
    <location>
        <begin position="19"/>
        <end position="125"/>
    </location>
</feature>
<evidence type="ECO:0000259" key="2">
    <source>
        <dbReference type="Pfam" id="PF01575"/>
    </source>
</evidence>
<dbReference type="Proteomes" id="UP000198863">
    <property type="component" value="Unassembled WGS sequence"/>
</dbReference>
<dbReference type="EMBL" id="FNCF01000003">
    <property type="protein sequence ID" value="SDG19478.1"/>
    <property type="molecule type" value="Genomic_DNA"/>
</dbReference>
<gene>
    <name evidence="3" type="ORF">SAMN05660324_1923</name>
</gene>